<dbReference type="InterPro" id="IPR012795">
    <property type="entry name" value="tRNA_Ile_lys_synt_N"/>
</dbReference>
<dbReference type="Pfam" id="PF11734">
    <property type="entry name" value="TilS_C"/>
    <property type="match status" value="1"/>
</dbReference>
<evidence type="ECO:0000256" key="1">
    <source>
        <dbReference type="ARBA" id="ARBA00004496"/>
    </source>
</evidence>
<evidence type="ECO:0000256" key="5">
    <source>
        <dbReference type="ARBA" id="ARBA00022741"/>
    </source>
</evidence>
<reference evidence="10 11" key="1">
    <citation type="submission" date="2018-07" db="EMBL/GenBank/DDBJ databases">
        <title>Genomic Encyclopedia of Type Strains, Phase III (KMG-III): the genomes of soil and plant-associated and newly described type strains.</title>
        <authorList>
            <person name="Whitman W."/>
        </authorList>
    </citation>
    <scope>NUCLEOTIDE SEQUENCE [LARGE SCALE GENOMIC DNA]</scope>
    <source>
        <strain evidence="10 11">CECT 8487</strain>
    </source>
</reference>
<dbReference type="GO" id="GO:0005524">
    <property type="term" value="F:ATP binding"/>
    <property type="evidence" value="ECO:0007669"/>
    <property type="project" value="UniProtKB-UniRule"/>
</dbReference>
<comment type="subcellular location">
    <subcellularLocation>
        <location evidence="1 8">Cytoplasm</location>
    </subcellularLocation>
</comment>
<evidence type="ECO:0000256" key="2">
    <source>
        <dbReference type="ARBA" id="ARBA00022490"/>
    </source>
</evidence>
<keyword evidence="3 8" id="KW-0436">Ligase</keyword>
<dbReference type="InterPro" id="IPR012796">
    <property type="entry name" value="Lysidine-tRNA-synth_C"/>
</dbReference>
<dbReference type="RefSeq" id="WP_245940271.1">
    <property type="nucleotide sequence ID" value="NZ_QRDX01000009.1"/>
</dbReference>
<proteinExistence type="inferred from homology"/>
<evidence type="ECO:0000256" key="7">
    <source>
        <dbReference type="ARBA" id="ARBA00048539"/>
    </source>
</evidence>
<comment type="caution">
    <text evidence="10">The sequence shown here is derived from an EMBL/GenBank/DDBJ whole genome shotgun (WGS) entry which is preliminary data.</text>
</comment>
<dbReference type="SUPFAM" id="SSF56037">
    <property type="entry name" value="PheT/TilS domain"/>
    <property type="match status" value="1"/>
</dbReference>
<dbReference type="CDD" id="cd01992">
    <property type="entry name" value="TilS_N"/>
    <property type="match status" value="1"/>
</dbReference>
<comment type="similarity">
    <text evidence="8">Belongs to the tRNA(Ile)-lysidine synthase family.</text>
</comment>
<dbReference type="InterPro" id="IPR011063">
    <property type="entry name" value="TilS/TtcA_N"/>
</dbReference>
<dbReference type="EMBL" id="QRDX01000009">
    <property type="protein sequence ID" value="RED44930.1"/>
    <property type="molecule type" value="Genomic_DNA"/>
</dbReference>
<dbReference type="SUPFAM" id="SSF52402">
    <property type="entry name" value="Adenine nucleotide alpha hydrolases-like"/>
    <property type="match status" value="1"/>
</dbReference>
<dbReference type="InterPro" id="IPR014729">
    <property type="entry name" value="Rossmann-like_a/b/a_fold"/>
</dbReference>
<evidence type="ECO:0000313" key="10">
    <source>
        <dbReference type="EMBL" id="RED44930.1"/>
    </source>
</evidence>
<dbReference type="HAMAP" id="MF_01161">
    <property type="entry name" value="tRNA_Ile_lys_synt"/>
    <property type="match status" value="1"/>
</dbReference>
<evidence type="ECO:0000313" key="11">
    <source>
        <dbReference type="Proteomes" id="UP000256629"/>
    </source>
</evidence>
<evidence type="ECO:0000256" key="3">
    <source>
        <dbReference type="ARBA" id="ARBA00022598"/>
    </source>
</evidence>
<dbReference type="GO" id="GO:0032267">
    <property type="term" value="F:tRNA(Ile)-lysidine synthase activity"/>
    <property type="evidence" value="ECO:0007669"/>
    <property type="project" value="UniProtKB-EC"/>
</dbReference>
<dbReference type="EC" id="6.3.4.19" evidence="8"/>
<dbReference type="GO" id="GO:0005737">
    <property type="term" value="C:cytoplasm"/>
    <property type="evidence" value="ECO:0007669"/>
    <property type="project" value="UniProtKB-SubCell"/>
</dbReference>
<keyword evidence="2 8" id="KW-0963">Cytoplasm</keyword>
<accession>A0A3D9H602</accession>
<comment type="catalytic activity">
    <reaction evidence="7 8">
        <text>cytidine(34) in tRNA(Ile2) + L-lysine + ATP = lysidine(34) in tRNA(Ile2) + AMP + diphosphate + H(+)</text>
        <dbReference type="Rhea" id="RHEA:43744"/>
        <dbReference type="Rhea" id="RHEA-COMP:10625"/>
        <dbReference type="Rhea" id="RHEA-COMP:10670"/>
        <dbReference type="ChEBI" id="CHEBI:15378"/>
        <dbReference type="ChEBI" id="CHEBI:30616"/>
        <dbReference type="ChEBI" id="CHEBI:32551"/>
        <dbReference type="ChEBI" id="CHEBI:33019"/>
        <dbReference type="ChEBI" id="CHEBI:82748"/>
        <dbReference type="ChEBI" id="CHEBI:83665"/>
        <dbReference type="ChEBI" id="CHEBI:456215"/>
        <dbReference type="EC" id="6.3.4.19"/>
    </reaction>
</comment>
<gene>
    <name evidence="8" type="primary">tilS</name>
    <name evidence="10" type="ORF">DFQ02_10947</name>
</gene>
<protein>
    <recommendedName>
        <fullName evidence="8">tRNA(Ile)-lysidine synthase</fullName>
        <ecNumber evidence="8">6.3.4.19</ecNumber>
    </recommendedName>
    <alternativeName>
        <fullName evidence="8">tRNA(Ile)-2-lysyl-cytidine synthase</fullName>
    </alternativeName>
    <alternativeName>
        <fullName evidence="8">tRNA(Ile)-lysidine synthetase</fullName>
    </alternativeName>
</protein>
<dbReference type="SMART" id="SM00977">
    <property type="entry name" value="TilS_C"/>
    <property type="match status" value="1"/>
</dbReference>
<dbReference type="PANTHER" id="PTHR43033:SF1">
    <property type="entry name" value="TRNA(ILE)-LYSIDINE SYNTHASE-RELATED"/>
    <property type="match status" value="1"/>
</dbReference>
<dbReference type="Gene3D" id="3.40.50.620">
    <property type="entry name" value="HUPs"/>
    <property type="match status" value="1"/>
</dbReference>
<evidence type="ECO:0000256" key="8">
    <source>
        <dbReference type="HAMAP-Rule" id="MF_01161"/>
    </source>
</evidence>
<dbReference type="NCBIfam" id="TIGR02433">
    <property type="entry name" value="lysidine_TilS_C"/>
    <property type="match status" value="1"/>
</dbReference>
<comment type="domain">
    <text evidence="8">The N-terminal region contains the highly conserved SGGXDS motif, predicted to be a P-loop motif involved in ATP binding.</text>
</comment>
<feature type="domain" description="Lysidine-tRNA(Ile) synthetase C-terminal" evidence="9">
    <location>
        <begin position="365"/>
        <end position="437"/>
    </location>
</feature>
<evidence type="ECO:0000256" key="6">
    <source>
        <dbReference type="ARBA" id="ARBA00022840"/>
    </source>
</evidence>
<evidence type="ECO:0000256" key="4">
    <source>
        <dbReference type="ARBA" id="ARBA00022694"/>
    </source>
</evidence>
<evidence type="ECO:0000259" key="9">
    <source>
        <dbReference type="SMART" id="SM00977"/>
    </source>
</evidence>
<dbReference type="AlphaFoldDB" id="A0A3D9H602"/>
<keyword evidence="6 8" id="KW-0067">ATP-binding</keyword>
<keyword evidence="4 8" id="KW-0819">tRNA processing</keyword>
<name>A0A3D9H602_9FLAO</name>
<dbReference type="GO" id="GO:0006400">
    <property type="term" value="P:tRNA modification"/>
    <property type="evidence" value="ECO:0007669"/>
    <property type="project" value="UniProtKB-UniRule"/>
</dbReference>
<sequence>MTKDLFNIFKNHISNNLAFLKESRLLIAISGGIDSVVLVHLCHELSLNMALAHCNFNLRGKESDGDEDFVIQLADSLDIEAFTESFDTQGYANQYKISVQMAARELRYFWFDELAQQLKFDYILTAHHADDNLETFLINFSRGTGLDGLTGIPPINNKFVRPLLPFSREQIVDYAKANELVWRVDSSNASTKYLRNKLRHEVIPILKEINPSLLQSYQSTINNLSDATDIVEDHLEQFFQEAVVSMEENKMVFKISEFKKQNNPRAYLFETFKDYGFTEWNDALNLLDAQSGKYILSNTHRLIKHRNNLLLSEIIPSELVEILVNDISEEIETPFGLICFSSIDEISDNSATSIYVDRALLKFPLLIRQWKVGDLFYPFGMKGRKKVSKYFKDEKLSLLDKESTLLLCSDNNIVWIINRRADNRYRVTKETKEILKIELK</sequence>
<dbReference type="Proteomes" id="UP000256629">
    <property type="component" value="Unassembled WGS sequence"/>
</dbReference>
<dbReference type="InterPro" id="IPR012094">
    <property type="entry name" value="tRNA_Ile_lys_synt"/>
</dbReference>
<keyword evidence="5 8" id="KW-0547">Nucleotide-binding</keyword>
<feature type="binding site" evidence="8">
    <location>
        <begin position="30"/>
        <end position="35"/>
    </location>
    <ligand>
        <name>ATP</name>
        <dbReference type="ChEBI" id="CHEBI:30616"/>
    </ligand>
</feature>
<keyword evidence="11" id="KW-1185">Reference proteome</keyword>
<comment type="function">
    <text evidence="8">Ligates lysine onto the cytidine present at position 34 of the AUA codon-specific tRNA(Ile) that contains the anticodon CAU, in an ATP-dependent manner. Cytidine is converted to lysidine, thus changing the amino acid specificity of the tRNA from methionine to isoleucine.</text>
</comment>
<dbReference type="NCBIfam" id="TIGR02432">
    <property type="entry name" value="lysidine_TilS_N"/>
    <property type="match status" value="1"/>
</dbReference>
<organism evidence="10 11">
    <name type="scientific">Seonamhaeicola aphaedonensis</name>
    <dbReference type="NCBI Taxonomy" id="1461338"/>
    <lineage>
        <taxon>Bacteria</taxon>
        <taxon>Pseudomonadati</taxon>
        <taxon>Bacteroidota</taxon>
        <taxon>Flavobacteriia</taxon>
        <taxon>Flavobacteriales</taxon>
        <taxon>Flavobacteriaceae</taxon>
    </lineage>
</organism>
<dbReference type="PANTHER" id="PTHR43033">
    <property type="entry name" value="TRNA(ILE)-LYSIDINE SYNTHASE-RELATED"/>
    <property type="match status" value="1"/>
</dbReference>
<dbReference type="Pfam" id="PF01171">
    <property type="entry name" value="ATP_bind_3"/>
    <property type="match status" value="1"/>
</dbReference>